<reference evidence="8 9" key="1">
    <citation type="submission" date="2013-12" db="EMBL/GenBank/DDBJ databases">
        <title>Draft genome of the parsitic nematode Ancylostoma duodenale.</title>
        <authorList>
            <person name="Mitreva M."/>
        </authorList>
    </citation>
    <scope>NUCLEOTIDE SEQUENCE [LARGE SCALE GENOMIC DNA]</scope>
    <source>
        <strain evidence="8 9">Zhejiang</strain>
    </source>
</reference>
<evidence type="ECO:0000313" key="9">
    <source>
        <dbReference type="Proteomes" id="UP000054047"/>
    </source>
</evidence>
<evidence type="ECO:0000256" key="4">
    <source>
        <dbReference type="ARBA" id="ARBA00022679"/>
    </source>
</evidence>
<evidence type="ECO:0000256" key="7">
    <source>
        <dbReference type="RuleBase" id="RU363104"/>
    </source>
</evidence>
<dbReference type="Pfam" id="PF05693">
    <property type="entry name" value="Glycogen_syn"/>
    <property type="match status" value="1"/>
</dbReference>
<evidence type="ECO:0000256" key="2">
    <source>
        <dbReference type="ARBA" id="ARBA00010686"/>
    </source>
</evidence>
<dbReference type="InterPro" id="IPR008631">
    <property type="entry name" value="Glycogen_synth"/>
</dbReference>
<accession>A0A0C2HHV5</accession>
<keyword evidence="3 7" id="KW-0328">Glycosyltransferase</keyword>
<organism evidence="8 9">
    <name type="scientific">Ancylostoma duodenale</name>
    <dbReference type="NCBI Taxonomy" id="51022"/>
    <lineage>
        <taxon>Eukaryota</taxon>
        <taxon>Metazoa</taxon>
        <taxon>Ecdysozoa</taxon>
        <taxon>Nematoda</taxon>
        <taxon>Chromadorea</taxon>
        <taxon>Rhabditida</taxon>
        <taxon>Rhabditina</taxon>
        <taxon>Rhabditomorpha</taxon>
        <taxon>Strongyloidea</taxon>
        <taxon>Ancylostomatidae</taxon>
        <taxon>Ancylostomatinae</taxon>
        <taxon>Ancylostoma</taxon>
    </lineage>
</organism>
<dbReference type="GO" id="GO:0005737">
    <property type="term" value="C:cytoplasm"/>
    <property type="evidence" value="ECO:0007669"/>
    <property type="project" value="TreeGrafter"/>
</dbReference>
<dbReference type="EC" id="2.4.1.11" evidence="7"/>
<evidence type="ECO:0000256" key="6">
    <source>
        <dbReference type="ARBA" id="ARBA00047345"/>
    </source>
</evidence>
<comment type="similarity">
    <text evidence="2 7">Belongs to the glycosyltransferase 3 family.</text>
</comment>
<comment type="catalytic activity">
    <reaction evidence="6">
        <text>[(1-&gt;4)-alpha-D-glucosyl](n) + UDP-alpha-D-glucose = [(1-&gt;4)-alpha-D-glucosyl](n+1) + UDP + H(+)</text>
        <dbReference type="Rhea" id="RHEA:18549"/>
        <dbReference type="Rhea" id="RHEA-COMP:9584"/>
        <dbReference type="Rhea" id="RHEA-COMP:9587"/>
        <dbReference type="ChEBI" id="CHEBI:15378"/>
        <dbReference type="ChEBI" id="CHEBI:15444"/>
        <dbReference type="ChEBI" id="CHEBI:58223"/>
        <dbReference type="ChEBI" id="CHEBI:58885"/>
        <dbReference type="EC" id="2.4.1.11"/>
    </reaction>
    <physiologicalReaction direction="left-to-right" evidence="6">
        <dbReference type="Rhea" id="RHEA:18550"/>
    </physiologicalReaction>
</comment>
<dbReference type="GO" id="GO:0005978">
    <property type="term" value="P:glycogen biosynthetic process"/>
    <property type="evidence" value="ECO:0007669"/>
    <property type="project" value="UniProtKB-UniPathway"/>
</dbReference>
<sequence>MAVSYKKLVKLMASCLCMIKIDVDREAGERQIYHRYCIERAAVHLAHVFTTVRLLICRVMLEDP</sequence>
<evidence type="ECO:0000256" key="5">
    <source>
        <dbReference type="ARBA" id="ARBA00023056"/>
    </source>
</evidence>
<dbReference type="PANTHER" id="PTHR10176:SF3">
    <property type="entry name" value="GLYCOGEN [STARCH] SYNTHASE"/>
    <property type="match status" value="1"/>
</dbReference>
<proteinExistence type="inferred from homology"/>
<dbReference type="AlphaFoldDB" id="A0A0C2HHV5"/>
<protein>
    <recommendedName>
        <fullName evidence="7">Glycogen [starch] synthase</fullName>
        <ecNumber evidence="7">2.4.1.11</ecNumber>
    </recommendedName>
</protein>
<evidence type="ECO:0000256" key="1">
    <source>
        <dbReference type="ARBA" id="ARBA00004964"/>
    </source>
</evidence>
<dbReference type="OrthoDB" id="6335297at2759"/>
<dbReference type="GO" id="GO:0004373">
    <property type="term" value="F:alpha-1,4-glucan glucosyltransferase (UDP-glucose donor) activity"/>
    <property type="evidence" value="ECO:0007669"/>
    <property type="project" value="UniProtKB-EC"/>
</dbReference>
<dbReference type="EMBL" id="KN726197">
    <property type="protein sequence ID" value="KIH69226.1"/>
    <property type="molecule type" value="Genomic_DNA"/>
</dbReference>
<comment type="function">
    <text evidence="7">Transfers the glycosyl residue from UDP-Glc to the non-reducing end of alpha-1,4-glucan.</text>
</comment>
<comment type="pathway">
    <text evidence="1 7">Glycan biosynthesis; glycogen biosynthesis.</text>
</comment>
<dbReference type="Gene3D" id="3.40.50.2000">
    <property type="entry name" value="Glycogen Phosphorylase B"/>
    <property type="match status" value="1"/>
</dbReference>
<dbReference type="UniPathway" id="UPA00164"/>
<dbReference type="PANTHER" id="PTHR10176">
    <property type="entry name" value="GLYCOGEN SYNTHASE"/>
    <property type="match status" value="1"/>
</dbReference>
<dbReference type="Proteomes" id="UP000054047">
    <property type="component" value="Unassembled WGS sequence"/>
</dbReference>
<keyword evidence="5 7" id="KW-0320">Glycogen biosynthesis</keyword>
<gene>
    <name evidence="8" type="ORF">ANCDUO_00433</name>
</gene>
<keyword evidence="4 7" id="KW-0808">Transferase</keyword>
<evidence type="ECO:0000313" key="8">
    <source>
        <dbReference type="EMBL" id="KIH69226.1"/>
    </source>
</evidence>
<evidence type="ECO:0000256" key="3">
    <source>
        <dbReference type="ARBA" id="ARBA00022676"/>
    </source>
</evidence>
<name>A0A0C2HHV5_9BILA</name>
<keyword evidence="9" id="KW-1185">Reference proteome</keyword>